<evidence type="ECO:0000313" key="1">
    <source>
        <dbReference type="EMBL" id="GMI71064.1"/>
    </source>
</evidence>
<accession>A0A9W7H4T7</accession>
<sequence length="87" mass="10132">MKVDTLKEMCKHELGAYISYISVKELEKECFKKRGYYVDEYVNIWGYAAELLRSNPGSTISIQVHIDNENKAIFHKMYTCFTALKKG</sequence>
<organism evidence="1 2">
    <name type="scientific">Hibiscus trionum</name>
    <name type="common">Flower of an hour</name>
    <dbReference type="NCBI Taxonomy" id="183268"/>
    <lineage>
        <taxon>Eukaryota</taxon>
        <taxon>Viridiplantae</taxon>
        <taxon>Streptophyta</taxon>
        <taxon>Embryophyta</taxon>
        <taxon>Tracheophyta</taxon>
        <taxon>Spermatophyta</taxon>
        <taxon>Magnoliopsida</taxon>
        <taxon>eudicotyledons</taxon>
        <taxon>Gunneridae</taxon>
        <taxon>Pentapetalae</taxon>
        <taxon>rosids</taxon>
        <taxon>malvids</taxon>
        <taxon>Malvales</taxon>
        <taxon>Malvaceae</taxon>
        <taxon>Malvoideae</taxon>
        <taxon>Hibiscus</taxon>
    </lineage>
</organism>
<dbReference type="AlphaFoldDB" id="A0A9W7H4T7"/>
<reference evidence="1" key="1">
    <citation type="submission" date="2023-05" db="EMBL/GenBank/DDBJ databases">
        <title>Genome and transcriptome analyses reveal genes involved in the formation of fine ridges on petal epidermal cells in Hibiscus trionum.</title>
        <authorList>
            <person name="Koshimizu S."/>
            <person name="Masuda S."/>
            <person name="Ishii T."/>
            <person name="Shirasu K."/>
            <person name="Hoshino A."/>
            <person name="Arita M."/>
        </authorList>
    </citation>
    <scope>NUCLEOTIDE SEQUENCE</scope>
    <source>
        <strain evidence="1">Hamamatsu line</strain>
    </source>
</reference>
<evidence type="ECO:0000313" key="2">
    <source>
        <dbReference type="Proteomes" id="UP001165190"/>
    </source>
</evidence>
<protein>
    <submittedName>
        <fullName evidence="1">Uncharacterized protein</fullName>
    </submittedName>
</protein>
<dbReference type="Proteomes" id="UP001165190">
    <property type="component" value="Unassembled WGS sequence"/>
</dbReference>
<keyword evidence="2" id="KW-1185">Reference proteome</keyword>
<dbReference type="EMBL" id="BSYR01000010">
    <property type="protein sequence ID" value="GMI71064.1"/>
    <property type="molecule type" value="Genomic_DNA"/>
</dbReference>
<gene>
    <name evidence="1" type="ORF">HRI_000775700</name>
</gene>
<dbReference type="OrthoDB" id="1888602at2759"/>
<comment type="caution">
    <text evidence="1">The sequence shown here is derived from an EMBL/GenBank/DDBJ whole genome shotgun (WGS) entry which is preliminary data.</text>
</comment>
<proteinExistence type="predicted"/>
<name>A0A9W7H4T7_HIBTR</name>